<accession>A0A0V1F873</accession>
<name>A0A0V1F873_TRIPS</name>
<keyword evidence="2" id="KW-1185">Reference proteome</keyword>
<dbReference type="Proteomes" id="UP000054995">
    <property type="component" value="Unassembled WGS sequence"/>
</dbReference>
<gene>
    <name evidence="1" type="ORF">T4D_10811</name>
</gene>
<evidence type="ECO:0000313" key="1">
    <source>
        <dbReference type="EMBL" id="KRY81459.1"/>
    </source>
</evidence>
<reference evidence="1 2" key="1">
    <citation type="submission" date="2015-01" db="EMBL/GenBank/DDBJ databases">
        <title>Evolution of Trichinella species and genotypes.</title>
        <authorList>
            <person name="Korhonen P.K."/>
            <person name="Edoardo P."/>
            <person name="Giuseppe L.R."/>
            <person name="Gasser R.B."/>
        </authorList>
    </citation>
    <scope>NUCLEOTIDE SEQUENCE [LARGE SCALE GENOMIC DNA]</scope>
    <source>
        <strain evidence="1">ISS470</strain>
    </source>
</reference>
<dbReference type="EMBL" id="JYDT01000226">
    <property type="protein sequence ID" value="KRY81459.1"/>
    <property type="molecule type" value="Genomic_DNA"/>
</dbReference>
<sequence>MPSTAIVRCLDKLMISGNVKYSISIIWLESQWKCRLQTVDVYHEIIIVAFAVSDDDDESSFVMHLPAVQISNVKSTFNNKNLFNRELYRKKKVKNVKWQVVFFFFLKPSKMMSAFGLEVLPKQAEHCFHLAEL</sequence>
<protein>
    <submittedName>
        <fullName evidence="1">Uncharacterized protein</fullName>
    </submittedName>
</protein>
<comment type="caution">
    <text evidence="1">The sequence shown here is derived from an EMBL/GenBank/DDBJ whole genome shotgun (WGS) entry which is preliminary data.</text>
</comment>
<evidence type="ECO:0000313" key="2">
    <source>
        <dbReference type="Proteomes" id="UP000054995"/>
    </source>
</evidence>
<proteinExistence type="predicted"/>
<dbReference type="AlphaFoldDB" id="A0A0V1F873"/>
<organism evidence="1 2">
    <name type="scientific">Trichinella pseudospiralis</name>
    <name type="common">Parasitic roundworm</name>
    <dbReference type="NCBI Taxonomy" id="6337"/>
    <lineage>
        <taxon>Eukaryota</taxon>
        <taxon>Metazoa</taxon>
        <taxon>Ecdysozoa</taxon>
        <taxon>Nematoda</taxon>
        <taxon>Enoplea</taxon>
        <taxon>Dorylaimia</taxon>
        <taxon>Trichinellida</taxon>
        <taxon>Trichinellidae</taxon>
        <taxon>Trichinella</taxon>
    </lineage>
</organism>